<feature type="binding site" evidence="11">
    <location>
        <position position="296"/>
    </location>
    <ligand>
        <name>K(+)</name>
        <dbReference type="ChEBI" id="CHEBI:29103"/>
    </ligand>
</feature>
<keyword evidence="4 10" id="KW-0633">Potassium transport</keyword>
<evidence type="ECO:0000256" key="7">
    <source>
        <dbReference type="ARBA" id="ARBA00022989"/>
    </source>
</evidence>
<evidence type="ECO:0000256" key="1">
    <source>
        <dbReference type="ARBA" id="ARBA00004651"/>
    </source>
</evidence>
<dbReference type="GO" id="GO:0005886">
    <property type="term" value="C:plasma membrane"/>
    <property type="evidence" value="ECO:0007669"/>
    <property type="project" value="UniProtKB-SubCell"/>
</dbReference>
<keyword evidence="5 12" id="KW-0812">Transmembrane</keyword>
<keyword evidence="2 10" id="KW-0813">Transport</keyword>
<keyword evidence="14" id="KW-1185">Reference proteome</keyword>
<gene>
    <name evidence="13" type="ORF">HQ394_18090</name>
</gene>
<feature type="transmembrane region" description="Helical" evidence="12">
    <location>
        <begin position="219"/>
        <end position="240"/>
    </location>
</feature>
<evidence type="ECO:0000256" key="12">
    <source>
        <dbReference type="SAM" id="Phobius"/>
    </source>
</evidence>
<organism evidence="13 14">
    <name type="scientific">Defluviicoccus vanus</name>
    <dbReference type="NCBI Taxonomy" id="111831"/>
    <lineage>
        <taxon>Bacteria</taxon>
        <taxon>Pseudomonadati</taxon>
        <taxon>Pseudomonadota</taxon>
        <taxon>Alphaproteobacteria</taxon>
        <taxon>Rhodospirillales</taxon>
        <taxon>Rhodospirillaceae</taxon>
        <taxon>Defluviicoccus</taxon>
    </lineage>
</organism>
<dbReference type="PANTHER" id="PTHR32024">
    <property type="entry name" value="TRK SYSTEM POTASSIUM UPTAKE PROTEIN TRKG-RELATED"/>
    <property type="match status" value="1"/>
</dbReference>
<dbReference type="PANTHER" id="PTHR32024:SF3">
    <property type="entry name" value="TRK SYSTEM POTASSIUM UPTAKE PROTEIN"/>
    <property type="match status" value="1"/>
</dbReference>
<dbReference type="KEGG" id="dvn:HQ394_18090"/>
<name>A0A7H1N590_9PROT</name>
<sequence length="463" mass="49699">MSMFIPALIDYVDGNTDFHVFLSCAAILLFIGMAMALTFRRHGYAMSLREVVLAAPVTWIVVVGLSALPFVFSSFHLSYTDAMFETMSGATATGSTVIVGLDTAPRGLLMWRFLIVWFGGFGFVTLAVLVLPFLRIGGMQLFVLDLSAQSGKFVPRMIDVVMKVGAVYLLLTILGAIAFRAAGMSTFDAIGHSMAAVATGGFSSHDAGLGYFQSASIEWIAVVLMVLGALPFVILIDTVRRGVNSILEDSQVRLFLGIIIAASLVLTVWLVVRQGIGLLEALRQATFNVVSIMSTTGFTSQDYNQWGGFPSILLLALMLAGGCTGSTAGGIKAFRLYVLLQTIRMQLHRQIYPHGMFVITYNRSPVADAVRAGVTGYFFVYITTFFSFALLLGLTGLSFEGSLGASATALGGVGPALGSVIGPCCTFASISPLAKWLLSVEMLAGRLEILVVVIPFTRTFWRT</sequence>
<protein>
    <recommendedName>
        <fullName evidence="10">Trk system potassium uptake protein</fullName>
    </recommendedName>
</protein>
<dbReference type="AlphaFoldDB" id="A0A7H1N590"/>
<dbReference type="InterPro" id="IPR004772">
    <property type="entry name" value="TrkH"/>
</dbReference>
<feature type="transmembrane region" description="Helical" evidence="12">
    <location>
        <begin position="312"/>
        <end position="340"/>
    </location>
</feature>
<keyword evidence="7 12" id="KW-1133">Transmembrane helix</keyword>
<feature type="binding site" evidence="11">
    <location>
        <position position="93"/>
    </location>
    <ligand>
        <name>K(+)</name>
        <dbReference type="ChEBI" id="CHEBI:29103"/>
    </ligand>
</feature>
<evidence type="ECO:0000313" key="14">
    <source>
        <dbReference type="Proteomes" id="UP000516369"/>
    </source>
</evidence>
<evidence type="ECO:0000256" key="6">
    <source>
        <dbReference type="ARBA" id="ARBA00022958"/>
    </source>
</evidence>
<feature type="transmembrane region" description="Helical" evidence="12">
    <location>
        <begin position="160"/>
        <end position="179"/>
    </location>
</feature>
<feature type="transmembrane region" description="Helical" evidence="12">
    <location>
        <begin position="51"/>
        <end position="72"/>
    </location>
</feature>
<evidence type="ECO:0000256" key="11">
    <source>
        <dbReference type="PIRSR" id="PIRSR006247-1"/>
    </source>
</evidence>
<reference evidence="13 14" key="1">
    <citation type="submission" date="2020-05" db="EMBL/GenBank/DDBJ databases">
        <title>Complete closed genome sequence of Defluviicoccus vanus.</title>
        <authorList>
            <person name="Bessarab I."/>
            <person name="Arumugam K."/>
            <person name="Maszenan A.M."/>
            <person name="Seviour R.J."/>
            <person name="Williams R.B."/>
        </authorList>
    </citation>
    <scope>NUCLEOTIDE SEQUENCE [LARGE SCALE GENOMIC DNA]</scope>
    <source>
        <strain evidence="13 14">Ben 114</strain>
    </source>
</reference>
<evidence type="ECO:0000256" key="9">
    <source>
        <dbReference type="ARBA" id="ARBA00023136"/>
    </source>
</evidence>
<proteinExistence type="inferred from homology"/>
<keyword evidence="8 10" id="KW-0406">Ion transport</keyword>
<keyword evidence="9 10" id="KW-0472">Membrane</keyword>
<evidence type="ECO:0000256" key="8">
    <source>
        <dbReference type="ARBA" id="ARBA00023065"/>
    </source>
</evidence>
<evidence type="ECO:0000256" key="3">
    <source>
        <dbReference type="ARBA" id="ARBA00022475"/>
    </source>
</evidence>
<dbReference type="GO" id="GO:0015379">
    <property type="term" value="F:potassium:chloride symporter activity"/>
    <property type="evidence" value="ECO:0007669"/>
    <property type="project" value="InterPro"/>
</dbReference>
<feature type="transmembrane region" description="Helical" evidence="12">
    <location>
        <begin position="405"/>
        <end position="431"/>
    </location>
</feature>
<accession>A0A7H1N590</accession>
<dbReference type="Pfam" id="PF02386">
    <property type="entry name" value="TrkH"/>
    <property type="match status" value="1"/>
</dbReference>
<feature type="transmembrane region" description="Helical" evidence="12">
    <location>
        <begin position="252"/>
        <end position="272"/>
    </location>
</feature>
<keyword evidence="3 10" id="KW-1003">Cell membrane</keyword>
<evidence type="ECO:0000256" key="5">
    <source>
        <dbReference type="ARBA" id="ARBA00022692"/>
    </source>
</evidence>
<feature type="transmembrane region" description="Helical" evidence="12">
    <location>
        <begin position="20"/>
        <end position="39"/>
    </location>
</feature>
<feature type="transmembrane region" description="Helical" evidence="12">
    <location>
        <begin position="378"/>
        <end position="399"/>
    </location>
</feature>
<keyword evidence="10" id="KW-0997">Cell inner membrane</keyword>
<feature type="binding site" evidence="11">
    <location>
        <position position="200"/>
    </location>
    <ligand>
        <name>K(+)</name>
        <dbReference type="ChEBI" id="CHEBI:29103"/>
    </ligand>
</feature>
<keyword evidence="11" id="KW-0479">Metal-binding</keyword>
<evidence type="ECO:0000256" key="4">
    <source>
        <dbReference type="ARBA" id="ARBA00022538"/>
    </source>
</evidence>
<dbReference type="InterPro" id="IPR003445">
    <property type="entry name" value="Cat_transpt"/>
</dbReference>
<dbReference type="GO" id="GO:0046872">
    <property type="term" value="F:metal ion binding"/>
    <property type="evidence" value="ECO:0007669"/>
    <property type="project" value="UniProtKB-KW"/>
</dbReference>
<feature type="binding site" evidence="11">
    <location>
        <position position="295"/>
    </location>
    <ligand>
        <name>K(+)</name>
        <dbReference type="ChEBI" id="CHEBI:29103"/>
    </ligand>
</feature>
<feature type="binding site" evidence="11">
    <location>
        <position position="413"/>
    </location>
    <ligand>
        <name>K(+)</name>
        <dbReference type="ChEBI" id="CHEBI:29103"/>
    </ligand>
</feature>
<evidence type="ECO:0000256" key="2">
    <source>
        <dbReference type="ARBA" id="ARBA00022448"/>
    </source>
</evidence>
<dbReference type="RefSeq" id="WP_190261338.1">
    <property type="nucleotide sequence ID" value="NZ_CP053923.1"/>
</dbReference>
<evidence type="ECO:0000313" key="13">
    <source>
        <dbReference type="EMBL" id="QNT70876.1"/>
    </source>
</evidence>
<keyword evidence="6 10" id="KW-0630">Potassium</keyword>
<comment type="similarity">
    <text evidence="10">Belongs to the TrkH potassium transport family.</text>
</comment>
<dbReference type="PIRSF" id="PIRSF006247">
    <property type="entry name" value="TrkH"/>
    <property type="match status" value="1"/>
</dbReference>
<evidence type="ECO:0000256" key="10">
    <source>
        <dbReference type="PIRNR" id="PIRNR006247"/>
    </source>
</evidence>
<dbReference type="Proteomes" id="UP000516369">
    <property type="component" value="Chromosome"/>
</dbReference>
<feature type="transmembrane region" description="Helical" evidence="12">
    <location>
        <begin position="109"/>
        <end position="134"/>
    </location>
</feature>
<dbReference type="EMBL" id="CP053923">
    <property type="protein sequence ID" value="QNT70876.1"/>
    <property type="molecule type" value="Genomic_DNA"/>
</dbReference>
<comment type="function">
    <text evidence="10">Low-affinity potassium transport system. Interacts with Trk system potassium uptake protein TrkA.</text>
</comment>
<comment type="subcellular location">
    <subcellularLocation>
        <location evidence="10">Cell inner membrane</location>
        <topology evidence="10">Multi-pass membrane protein</topology>
    </subcellularLocation>
    <subcellularLocation>
        <location evidence="1">Cell membrane</location>
        <topology evidence="1">Multi-pass membrane protein</topology>
    </subcellularLocation>
</comment>